<keyword evidence="1" id="KW-0472">Membrane</keyword>
<keyword evidence="4" id="KW-1185">Reference proteome</keyword>
<feature type="transmembrane region" description="Helical" evidence="1">
    <location>
        <begin position="7"/>
        <end position="26"/>
    </location>
</feature>
<dbReference type="RefSeq" id="WP_118924096.1">
    <property type="nucleotide sequence ID" value="NZ_QXGH01000011.1"/>
</dbReference>
<evidence type="ECO:0000256" key="1">
    <source>
        <dbReference type="SAM" id="Phobius"/>
    </source>
</evidence>
<evidence type="ECO:0000259" key="2">
    <source>
        <dbReference type="Pfam" id="PF26571"/>
    </source>
</evidence>
<evidence type="ECO:0000313" key="3">
    <source>
        <dbReference type="EMBL" id="RHW28060.1"/>
    </source>
</evidence>
<reference evidence="3 4" key="1">
    <citation type="submission" date="2018-09" db="EMBL/GenBank/DDBJ databases">
        <title>Genome sequencing of Nocardioides immobilis CCTCC AB 2017083 for comparison to Nocardioides silvaticus.</title>
        <authorList>
            <person name="Li C."/>
            <person name="Wang G."/>
        </authorList>
    </citation>
    <scope>NUCLEOTIDE SEQUENCE [LARGE SCALE GENOMIC DNA]</scope>
    <source>
        <strain evidence="3 4">CCTCC AB 2017083</strain>
    </source>
</reference>
<dbReference type="InterPro" id="IPR058593">
    <property type="entry name" value="ARB_07466-like_C"/>
</dbReference>
<accession>A0A417Y5U7</accession>
<feature type="domain" description="ARB-07466-like C-terminal" evidence="2">
    <location>
        <begin position="198"/>
        <end position="298"/>
    </location>
</feature>
<keyword evidence="1" id="KW-0812">Transmembrane</keyword>
<proteinExistence type="predicted"/>
<dbReference type="Proteomes" id="UP000283644">
    <property type="component" value="Unassembled WGS sequence"/>
</dbReference>
<dbReference type="Pfam" id="PF26571">
    <property type="entry name" value="VldE"/>
    <property type="match status" value="1"/>
</dbReference>
<gene>
    <name evidence="3" type="ORF">D0Z08_07235</name>
</gene>
<dbReference type="EMBL" id="QXGH01000011">
    <property type="protein sequence ID" value="RHW28060.1"/>
    <property type="molecule type" value="Genomic_DNA"/>
</dbReference>
<comment type="caution">
    <text evidence="3">The sequence shown here is derived from an EMBL/GenBank/DDBJ whole genome shotgun (WGS) entry which is preliminary data.</text>
</comment>
<evidence type="ECO:0000313" key="4">
    <source>
        <dbReference type="Proteomes" id="UP000283644"/>
    </source>
</evidence>
<protein>
    <recommendedName>
        <fullName evidence="2">ARB-07466-like C-terminal domain-containing protein</fullName>
    </recommendedName>
</protein>
<sequence length="319" mass="34253">MKGRAVAIIVGLTAIAIFAVVGVAIFNAVDDIVSGPDGDCTAVVSNHEVEITGEQAENATLIASIAIERGLPARAVSIALATAFQESKLINIDFGDRDSLGLFQQRPSQGWGTEEEILDPVYSTNAFYDALVEVDGYETMEITEAAQEVQRSAYPSAYADHEEDARALASALTGYSPATFSCDLDGGAPSADEDLVDSGLTARADNVREDLLTRYGALDVGGFAPGGVTNGHMEGSAHYEGRAVDIFFRPVNEANRTRGWAVAHYLVGNAARLDIRTVIFDDRIWTAGRDGWRDYDPPESSGSQEILEHRDHVHVDVFG</sequence>
<organism evidence="3 4">
    <name type="scientific">Nocardioides immobilis</name>
    <dbReference type="NCBI Taxonomy" id="2049295"/>
    <lineage>
        <taxon>Bacteria</taxon>
        <taxon>Bacillati</taxon>
        <taxon>Actinomycetota</taxon>
        <taxon>Actinomycetes</taxon>
        <taxon>Propionibacteriales</taxon>
        <taxon>Nocardioidaceae</taxon>
        <taxon>Nocardioides</taxon>
    </lineage>
</organism>
<keyword evidence="1" id="KW-1133">Transmembrane helix</keyword>
<dbReference type="OrthoDB" id="5171895at2"/>
<dbReference type="AlphaFoldDB" id="A0A417Y5U7"/>
<name>A0A417Y5U7_9ACTN</name>